<evidence type="ECO:0000313" key="1">
    <source>
        <dbReference type="EMBL" id="MFD1675739.1"/>
    </source>
</evidence>
<sequence>MQIPGYYMTRPAQNDENTADFERIYYDMMAQDGAAEINYTLTAPKWQFLCYLAEKKNLLLHGSANAAIAEFEPRQSNDVDEFGNRCAIYAASDGLWPMYFAIVNRDVVTSLVNACFHVRSGDGHAAETYYYFSVNQAAFAQGPWQNGMIYLLPRDTFEQQIMEPYNGLAIESTQWASAVAVKPLAKLAVTPDDFPFLDQVNGHDPQLVSERAARNPDGFPWRE</sequence>
<proteinExistence type="predicted"/>
<dbReference type="EMBL" id="JBHUCX010000035">
    <property type="protein sequence ID" value="MFD1675739.1"/>
    <property type="molecule type" value="Genomic_DNA"/>
</dbReference>
<reference evidence="2" key="1">
    <citation type="journal article" date="2019" name="Int. J. Syst. Evol. Microbiol.">
        <title>The Global Catalogue of Microorganisms (GCM) 10K type strain sequencing project: providing services to taxonomists for standard genome sequencing and annotation.</title>
        <authorList>
            <consortium name="The Broad Institute Genomics Platform"/>
            <consortium name="The Broad Institute Genome Sequencing Center for Infectious Disease"/>
            <person name="Wu L."/>
            <person name="Ma J."/>
        </authorList>
    </citation>
    <scope>NUCLEOTIDE SEQUENCE [LARGE SCALE GENOMIC DNA]</scope>
    <source>
        <strain evidence="2">CGMCC 1.12286</strain>
    </source>
</reference>
<gene>
    <name evidence="1" type="ORF">ACFSB2_13640</name>
</gene>
<organism evidence="1 2">
    <name type="scientific">Alicyclobacillus fodiniaquatilis</name>
    <dbReference type="NCBI Taxonomy" id="1661150"/>
    <lineage>
        <taxon>Bacteria</taxon>
        <taxon>Bacillati</taxon>
        <taxon>Bacillota</taxon>
        <taxon>Bacilli</taxon>
        <taxon>Bacillales</taxon>
        <taxon>Alicyclobacillaceae</taxon>
        <taxon>Alicyclobacillus</taxon>
    </lineage>
</organism>
<protein>
    <submittedName>
        <fullName evidence="1">Uncharacterized protein</fullName>
    </submittedName>
</protein>
<evidence type="ECO:0000313" key="2">
    <source>
        <dbReference type="Proteomes" id="UP001597079"/>
    </source>
</evidence>
<accession>A0ABW4JIG2</accession>
<dbReference type="RefSeq" id="WP_377943622.1">
    <property type="nucleotide sequence ID" value="NZ_JBHUCX010000035.1"/>
</dbReference>
<name>A0ABW4JIG2_9BACL</name>
<comment type="caution">
    <text evidence="1">The sequence shown here is derived from an EMBL/GenBank/DDBJ whole genome shotgun (WGS) entry which is preliminary data.</text>
</comment>
<dbReference type="Proteomes" id="UP001597079">
    <property type="component" value="Unassembled WGS sequence"/>
</dbReference>
<keyword evidence="2" id="KW-1185">Reference proteome</keyword>